<dbReference type="Gene3D" id="1.10.245.10">
    <property type="entry name" value="SWIB/MDM2 domain"/>
    <property type="match status" value="1"/>
</dbReference>
<dbReference type="InterPro" id="IPR048248">
    <property type="entry name" value="PUA_eIF2d-like"/>
</dbReference>
<dbReference type="CDD" id="cd11608">
    <property type="entry name" value="eIF2D_C"/>
    <property type="match status" value="1"/>
</dbReference>
<accession>A0A1B6CUD5</accession>
<keyword evidence="2" id="KW-0963">Cytoplasm</keyword>
<dbReference type="InterPro" id="IPR041366">
    <property type="entry name" value="Pre-PUA"/>
</dbReference>
<proteinExistence type="inferred from homology"/>
<dbReference type="CDD" id="cd11610">
    <property type="entry name" value="eIF2D_N"/>
    <property type="match status" value="1"/>
</dbReference>
<dbReference type="InterPro" id="IPR057429">
    <property type="entry name" value="WH_eIF2D"/>
</dbReference>
<evidence type="ECO:0000259" key="3">
    <source>
        <dbReference type="PROSITE" id="PS50296"/>
    </source>
</evidence>
<dbReference type="NCBIfam" id="TIGR00451">
    <property type="entry name" value="unchar_dom_2"/>
    <property type="match status" value="1"/>
</dbReference>
<dbReference type="Gene3D" id="3.30.780.10">
    <property type="entry name" value="SUI1-like domain"/>
    <property type="match status" value="1"/>
</dbReference>
<dbReference type="Pfam" id="PF01253">
    <property type="entry name" value="SUI1"/>
    <property type="match status" value="1"/>
</dbReference>
<feature type="domain" description="DM2" evidence="4">
    <location>
        <begin position="384"/>
        <end position="468"/>
    </location>
</feature>
<dbReference type="InterPro" id="IPR015947">
    <property type="entry name" value="PUA-like_sf"/>
</dbReference>
<dbReference type="PANTHER" id="PTHR12217:SF4">
    <property type="entry name" value="EUKARYOTIC TRANSLATION INITIATION FACTOR 2D"/>
    <property type="match status" value="1"/>
</dbReference>
<dbReference type="Pfam" id="PF26292">
    <property type="entry name" value="PUA_elF2D"/>
    <property type="match status" value="1"/>
</dbReference>
<dbReference type="CDD" id="cd21156">
    <property type="entry name" value="PUA_eIF2d-like"/>
    <property type="match status" value="1"/>
</dbReference>
<dbReference type="InterPro" id="IPR048247">
    <property type="entry name" value="eIF2D_N"/>
</dbReference>
<dbReference type="FunFam" id="3.10.400.20:FF:000002">
    <property type="entry name" value="Eukaryotic translation initiation factor 2D"/>
    <property type="match status" value="1"/>
</dbReference>
<evidence type="ECO:0000256" key="2">
    <source>
        <dbReference type="ARBA" id="ARBA00022490"/>
    </source>
</evidence>
<dbReference type="PANTHER" id="PTHR12217">
    <property type="entry name" value="EUKARYOTIC TRANSLATION INITIATION FACTOR 2D"/>
    <property type="match status" value="1"/>
</dbReference>
<protein>
    <submittedName>
        <fullName evidence="5">Uncharacterized protein</fullName>
    </submittedName>
</protein>
<evidence type="ECO:0000313" key="5">
    <source>
        <dbReference type="EMBL" id="JAS17034.1"/>
    </source>
</evidence>
<name>A0A1B6CUD5_9HEMI</name>
<evidence type="ECO:0000259" key="4">
    <source>
        <dbReference type="PROSITE" id="PS51925"/>
    </source>
</evidence>
<dbReference type="GO" id="GO:0003743">
    <property type="term" value="F:translation initiation factor activity"/>
    <property type="evidence" value="ECO:0007669"/>
    <property type="project" value="InterPro"/>
</dbReference>
<dbReference type="InterPro" id="IPR036885">
    <property type="entry name" value="SWIB_MDM2_dom_sf"/>
</dbReference>
<dbReference type="Pfam" id="PF17832">
    <property type="entry name" value="Pre-PUA"/>
    <property type="match status" value="1"/>
</dbReference>
<comment type="similarity">
    <text evidence="1">Belongs to the eIF2D family.</text>
</comment>
<dbReference type="SUPFAM" id="SSF55159">
    <property type="entry name" value="eIF1-like"/>
    <property type="match status" value="1"/>
</dbReference>
<evidence type="ECO:0000256" key="1">
    <source>
        <dbReference type="ARBA" id="ARBA00010359"/>
    </source>
</evidence>
<dbReference type="AlphaFoldDB" id="A0A1B6CUD5"/>
<dbReference type="SUPFAM" id="SSF88697">
    <property type="entry name" value="PUA domain-like"/>
    <property type="match status" value="1"/>
</dbReference>
<dbReference type="InterPro" id="IPR039757">
    <property type="entry name" value="EIF2D"/>
</dbReference>
<dbReference type="PROSITE" id="PS50296">
    <property type="entry name" value="SUI1"/>
    <property type="match status" value="1"/>
</dbReference>
<feature type="domain" description="SUI1" evidence="3">
    <location>
        <begin position="492"/>
        <end position="564"/>
    </location>
</feature>
<dbReference type="Pfam" id="PF25304">
    <property type="entry name" value="WHD_eIF2D"/>
    <property type="match status" value="1"/>
</dbReference>
<dbReference type="EMBL" id="GEDC01020264">
    <property type="protein sequence ID" value="JAS17034.1"/>
    <property type="molecule type" value="Transcribed_RNA"/>
</dbReference>
<dbReference type="Pfam" id="PF26291">
    <property type="entry name" value="SWIB_eIF2D"/>
    <property type="match status" value="1"/>
</dbReference>
<dbReference type="InterPro" id="IPR039759">
    <property type="entry name" value="eIF2D_SUI1"/>
</dbReference>
<dbReference type="GO" id="GO:0003723">
    <property type="term" value="F:RNA binding"/>
    <property type="evidence" value="ECO:0007669"/>
    <property type="project" value="InterPro"/>
</dbReference>
<gene>
    <name evidence="5" type="ORF">g.21611</name>
</gene>
<dbReference type="InterPro" id="IPR004521">
    <property type="entry name" value="Uncharacterised_CHP00451"/>
</dbReference>
<dbReference type="PROSITE" id="PS51925">
    <property type="entry name" value="SWIB_MDM2"/>
    <property type="match status" value="1"/>
</dbReference>
<dbReference type="PROSITE" id="PS50890">
    <property type="entry name" value="PUA"/>
    <property type="match status" value="1"/>
</dbReference>
<dbReference type="InterPro" id="IPR058886">
    <property type="entry name" value="SWIB_eIF2D"/>
</dbReference>
<dbReference type="GO" id="GO:0001731">
    <property type="term" value="P:formation of translation preinitiation complex"/>
    <property type="evidence" value="ECO:0007669"/>
    <property type="project" value="InterPro"/>
</dbReference>
<dbReference type="SUPFAM" id="SSF47592">
    <property type="entry name" value="SWIB/MDM2 domain"/>
    <property type="match status" value="1"/>
</dbReference>
<dbReference type="InterPro" id="IPR003121">
    <property type="entry name" value="SWIB_MDM2_domain"/>
</dbReference>
<reference evidence="5" key="1">
    <citation type="submission" date="2015-12" db="EMBL/GenBank/DDBJ databases">
        <title>De novo transcriptome assembly of four potential Pierce s Disease insect vectors from Arizona vineyards.</title>
        <authorList>
            <person name="Tassone E.E."/>
        </authorList>
    </citation>
    <scope>NUCLEOTIDE SEQUENCE</scope>
</reference>
<organism evidence="5">
    <name type="scientific">Clastoptera arizonana</name>
    <name type="common">Arizona spittle bug</name>
    <dbReference type="NCBI Taxonomy" id="38151"/>
    <lineage>
        <taxon>Eukaryota</taxon>
        <taxon>Metazoa</taxon>
        <taxon>Ecdysozoa</taxon>
        <taxon>Arthropoda</taxon>
        <taxon>Hexapoda</taxon>
        <taxon>Insecta</taxon>
        <taxon>Pterygota</taxon>
        <taxon>Neoptera</taxon>
        <taxon>Paraneoptera</taxon>
        <taxon>Hemiptera</taxon>
        <taxon>Auchenorrhyncha</taxon>
        <taxon>Cercopoidea</taxon>
        <taxon>Clastopteridae</taxon>
        <taxon>Clastoptera</taxon>
    </lineage>
</organism>
<dbReference type="InterPro" id="IPR036877">
    <property type="entry name" value="SUI1_dom_sf"/>
</dbReference>
<dbReference type="InterPro" id="IPR001950">
    <property type="entry name" value="SUI1"/>
</dbReference>
<sequence>MFKKPFKVKSNTQLKGSDRKKFKNELQNNFPAIDSVILSNIIPNKESMFVVKAITHSEQVIRFFCVQNLPIVFEYESKMYPTVYFLWHFPELLYNFTTHPEVFPVIAGGADLMIAGVVKNDFVNKAHSDFQAGERVSINLTNNKASIAIGKTLLSSHGMRMAERQGKCVKVLHCYGDYLSNFGQKLPIPDFGSVFEVTNKTDLEKFVKIEIGEFHLHNLENGKISCGTYDDIKLSETIINSIECTEDTSENVICLTGVIENKEPENTMDELILNSFLKTLKTTTKKTDLPLLTSNFYKLHMIASCPPSLIIDLKKSSYKKLSKFLDKMVDLGIIKIQTVTKGVLSISEINFEHDLIKQFEDPWSNYENPDKSIVDPSTVKQAPEIVEKYVVTAAVLPLLELYDYKKKDTITSSVVRKAISDYVKRNQLQDTTNRKNLILNDLLRNIVGEPYTTTSVPWDEFIPKVLGKMGQSFKVELGNNETKISKGKLQPINITVGTRSGNKKVTMIDNLDFYGINVQEFSKECQHGVAASTTINVLPHLKSPQVQVQGNQVLFIGKLLMDKYSIPKKYIRGLENAPKKKK</sequence>
<dbReference type="Gene3D" id="3.10.400.20">
    <property type="match status" value="1"/>
</dbReference>